<keyword evidence="2" id="KW-1133">Transmembrane helix</keyword>
<feature type="transmembrane region" description="Helical" evidence="2">
    <location>
        <begin position="81"/>
        <end position="106"/>
    </location>
</feature>
<evidence type="ECO:0000313" key="3">
    <source>
        <dbReference type="EMBL" id="CAJ1970268.1"/>
    </source>
</evidence>
<reference evidence="3" key="1">
    <citation type="submission" date="2023-08" db="EMBL/GenBank/DDBJ databases">
        <authorList>
            <person name="Audoor S."/>
            <person name="Bilcke G."/>
        </authorList>
    </citation>
    <scope>NUCLEOTIDE SEQUENCE</scope>
</reference>
<gene>
    <name evidence="3" type="ORF">CYCCA115_LOCUS24288</name>
</gene>
<comment type="caution">
    <text evidence="3">The sequence shown here is derived from an EMBL/GenBank/DDBJ whole genome shotgun (WGS) entry which is preliminary data.</text>
</comment>
<accession>A0AAD2JPU6</accession>
<feature type="transmembrane region" description="Helical" evidence="2">
    <location>
        <begin position="416"/>
        <end position="439"/>
    </location>
</feature>
<protein>
    <recommendedName>
        <fullName evidence="5">Multidrug and toxic compound extrusion protein</fullName>
    </recommendedName>
</protein>
<sequence>MSLAGEKKPLLTKAVVDSQDDTTVEHSQDVPSLKDEAWDILRLGVPIFIARLSWVGMKTTDTALLGHVSSKALSASALSDLWTMCTQVLLTGQVLGVFIGGAVGAGNPKLAGIYLQVSLVVLGSMSLIVFTAWNLTEQVWVAFGSDPEVAAMAGYYSRVLSFAIPGILVFGQVSQFFSAQRIMNPEVNSASFGLLMNLVLGLIFVLGWPITGFGGYGFEACPIVTATVTYLQLALIMIVYIKIQRLHETCWGGWNWAEITKVRIVAFCELYIPAALAYASDFWRTGVIGAVAAKLGEQEVAVFNTSYRIMWIALVLVGALSGASAINMSLRLGGMNPKGAKQAGYVGIVMATSMLLILSIAILFDSRLFGMIFTQDEEFLDMFEEARIPFTLTLFCMNLAVALERIPYSMGRTREVFAMGFVGSWVGQVPAVFLCTAYWRDDLVGLYTGMAIGYFLLVVLYGVIVYRSDWAKYAELAQQRSESSSSTTKKPVLVV</sequence>
<dbReference type="GO" id="GO:0042910">
    <property type="term" value="F:xenobiotic transmembrane transporter activity"/>
    <property type="evidence" value="ECO:0007669"/>
    <property type="project" value="InterPro"/>
</dbReference>
<evidence type="ECO:0000256" key="1">
    <source>
        <dbReference type="ARBA" id="ARBA00010199"/>
    </source>
</evidence>
<dbReference type="Pfam" id="PF01554">
    <property type="entry name" value="MatE"/>
    <property type="match status" value="2"/>
</dbReference>
<dbReference type="GO" id="GO:0015297">
    <property type="term" value="F:antiporter activity"/>
    <property type="evidence" value="ECO:0007669"/>
    <property type="project" value="InterPro"/>
</dbReference>
<keyword evidence="2" id="KW-0812">Transmembrane</keyword>
<dbReference type="GO" id="GO:0016020">
    <property type="term" value="C:membrane"/>
    <property type="evidence" value="ECO:0007669"/>
    <property type="project" value="InterPro"/>
</dbReference>
<evidence type="ECO:0008006" key="5">
    <source>
        <dbReference type="Google" id="ProtNLM"/>
    </source>
</evidence>
<feature type="transmembrane region" description="Helical" evidence="2">
    <location>
        <begin position="155"/>
        <end position="177"/>
    </location>
</feature>
<evidence type="ECO:0000256" key="2">
    <source>
        <dbReference type="SAM" id="Phobius"/>
    </source>
</evidence>
<organism evidence="3 4">
    <name type="scientific">Cylindrotheca closterium</name>
    <dbReference type="NCBI Taxonomy" id="2856"/>
    <lineage>
        <taxon>Eukaryota</taxon>
        <taxon>Sar</taxon>
        <taxon>Stramenopiles</taxon>
        <taxon>Ochrophyta</taxon>
        <taxon>Bacillariophyta</taxon>
        <taxon>Bacillariophyceae</taxon>
        <taxon>Bacillariophycidae</taxon>
        <taxon>Bacillariales</taxon>
        <taxon>Bacillariaceae</taxon>
        <taxon>Cylindrotheca</taxon>
    </lineage>
</organism>
<dbReference type="AlphaFoldDB" id="A0AAD2JPU6"/>
<feature type="transmembrane region" description="Helical" evidence="2">
    <location>
        <begin position="189"/>
        <end position="210"/>
    </location>
</feature>
<keyword evidence="4" id="KW-1185">Reference proteome</keyword>
<name>A0AAD2JPU6_9STRA</name>
<proteinExistence type="inferred from homology"/>
<comment type="similarity">
    <text evidence="1">Belongs to the multi antimicrobial extrusion (MATE) (TC 2.A.66.1) family.</text>
</comment>
<dbReference type="InterPro" id="IPR002528">
    <property type="entry name" value="MATE_fam"/>
</dbReference>
<dbReference type="PANTHER" id="PTHR11206">
    <property type="entry name" value="MULTIDRUG RESISTANCE PROTEIN"/>
    <property type="match status" value="1"/>
</dbReference>
<feature type="transmembrane region" description="Helical" evidence="2">
    <location>
        <begin position="445"/>
        <end position="466"/>
    </location>
</feature>
<evidence type="ECO:0000313" key="4">
    <source>
        <dbReference type="Proteomes" id="UP001295423"/>
    </source>
</evidence>
<dbReference type="Proteomes" id="UP001295423">
    <property type="component" value="Unassembled WGS sequence"/>
</dbReference>
<keyword evidence="2" id="KW-0472">Membrane</keyword>
<dbReference type="EMBL" id="CAKOGP040002491">
    <property type="protein sequence ID" value="CAJ1970268.1"/>
    <property type="molecule type" value="Genomic_DNA"/>
</dbReference>
<feature type="transmembrane region" description="Helical" evidence="2">
    <location>
        <begin position="113"/>
        <end position="135"/>
    </location>
</feature>
<feature type="transmembrane region" description="Helical" evidence="2">
    <location>
        <begin position="386"/>
        <end position="404"/>
    </location>
</feature>
<feature type="transmembrane region" description="Helical" evidence="2">
    <location>
        <begin position="262"/>
        <end position="279"/>
    </location>
</feature>
<feature type="transmembrane region" description="Helical" evidence="2">
    <location>
        <begin position="216"/>
        <end position="241"/>
    </location>
</feature>
<feature type="transmembrane region" description="Helical" evidence="2">
    <location>
        <begin position="342"/>
        <end position="364"/>
    </location>
</feature>
<feature type="transmembrane region" description="Helical" evidence="2">
    <location>
        <begin position="309"/>
        <end position="330"/>
    </location>
</feature>